<comment type="caution">
    <text evidence="3">The sequence shown here is derived from an EMBL/GenBank/DDBJ whole genome shotgun (WGS) entry which is preliminary data.</text>
</comment>
<dbReference type="RefSeq" id="WP_197310368.1">
    <property type="nucleotide sequence ID" value="NZ_JADZLT010000042.1"/>
</dbReference>
<dbReference type="SUPFAM" id="SSF56601">
    <property type="entry name" value="beta-lactamase/transpeptidase-like"/>
    <property type="match status" value="1"/>
</dbReference>
<evidence type="ECO:0000259" key="2">
    <source>
        <dbReference type="Pfam" id="PF00905"/>
    </source>
</evidence>
<dbReference type="InterPro" id="IPR050515">
    <property type="entry name" value="Beta-lactam/transpept"/>
</dbReference>
<keyword evidence="4" id="KW-1185">Reference proteome</keyword>
<proteinExistence type="predicted"/>
<feature type="chain" id="PRO_5038036828" evidence="1">
    <location>
        <begin position="20"/>
        <end position="269"/>
    </location>
</feature>
<evidence type="ECO:0000313" key="3">
    <source>
        <dbReference type="EMBL" id="MBH0237271.1"/>
    </source>
</evidence>
<dbReference type="Proteomes" id="UP000631694">
    <property type="component" value="Unassembled WGS sequence"/>
</dbReference>
<dbReference type="Pfam" id="PF00905">
    <property type="entry name" value="Transpeptidase"/>
    <property type="match status" value="1"/>
</dbReference>
<protein>
    <submittedName>
        <fullName evidence="3">Class D beta-lactamase</fullName>
    </submittedName>
</protein>
<dbReference type="PANTHER" id="PTHR30627">
    <property type="entry name" value="PEPTIDOGLYCAN D,D-TRANSPEPTIDASE"/>
    <property type="match status" value="1"/>
</dbReference>
<accession>A0A931I103</accession>
<dbReference type="GO" id="GO:0005886">
    <property type="term" value="C:plasma membrane"/>
    <property type="evidence" value="ECO:0007669"/>
    <property type="project" value="TreeGrafter"/>
</dbReference>
<dbReference type="NCBIfam" id="NF000270">
    <property type="entry name" value="bla_class_D_alt"/>
    <property type="match status" value="1"/>
</dbReference>
<dbReference type="AlphaFoldDB" id="A0A931I103"/>
<gene>
    <name evidence="3" type="primary">blaOXA</name>
    <name evidence="3" type="ORF">I5731_05505</name>
</gene>
<feature type="signal peptide" evidence="1">
    <location>
        <begin position="1"/>
        <end position="19"/>
    </location>
</feature>
<dbReference type="GO" id="GO:0008658">
    <property type="term" value="F:penicillin binding"/>
    <property type="evidence" value="ECO:0007669"/>
    <property type="project" value="InterPro"/>
</dbReference>
<dbReference type="InterPro" id="IPR012338">
    <property type="entry name" value="Beta-lactam/transpept-like"/>
</dbReference>
<reference evidence="3" key="1">
    <citation type="submission" date="2020-12" db="EMBL/GenBank/DDBJ databases">
        <title>Methylobrevis albus sp. nov., isolated from fresh water lack sediment.</title>
        <authorList>
            <person name="Zou Q."/>
        </authorList>
    </citation>
    <scope>NUCLEOTIDE SEQUENCE</scope>
    <source>
        <strain evidence="3">L22</strain>
    </source>
</reference>
<dbReference type="GO" id="GO:0071555">
    <property type="term" value="P:cell wall organization"/>
    <property type="evidence" value="ECO:0007669"/>
    <property type="project" value="TreeGrafter"/>
</dbReference>
<sequence length="269" mass="28708">MRPIFLLACALLLAAPARAEGVATLCTLVVEPGVAEPLLSEGDCDTRVTPASTFKIALAVMAADAGLITAPDAPALPFKAGYVDWNPAWRATTTPEAWMRNSVVWYSYEMTKMLGAKRFEAYVRAFDLGNGDVSGDPGADNGLTGSWIGSSLAISPREQVGFLARLLGGEIAVAPEAVALTRTLADQGEQPNGWRLFAKTGAAAPKRADGKPDRARSYGWYVGWAEKGDRRVFFARLVQNQGASDTPPSFRARDGVRADLFSATSALLR</sequence>
<name>A0A931I103_9HYPH</name>
<organism evidence="3 4">
    <name type="scientific">Methylobrevis albus</name>
    <dbReference type="NCBI Taxonomy" id="2793297"/>
    <lineage>
        <taxon>Bacteria</taxon>
        <taxon>Pseudomonadati</taxon>
        <taxon>Pseudomonadota</taxon>
        <taxon>Alphaproteobacteria</taxon>
        <taxon>Hyphomicrobiales</taxon>
        <taxon>Pleomorphomonadaceae</taxon>
        <taxon>Methylobrevis</taxon>
    </lineage>
</organism>
<dbReference type="InterPro" id="IPR001460">
    <property type="entry name" value="PCN-bd_Tpept"/>
</dbReference>
<dbReference type="Gene3D" id="3.40.710.10">
    <property type="entry name" value="DD-peptidase/beta-lactamase superfamily"/>
    <property type="match status" value="1"/>
</dbReference>
<evidence type="ECO:0000313" key="4">
    <source>
        <dbReference type="Proteomes" id="UP000631694"/>
    </source>
</evidence>
<evidence type="ECO:0000256" key="1">
    <source>
        <dbReference type="SAM" id="SignalP"/>
    </source>
</evidence>
<feature type="domain" description="Penicillin-binding protein transpeptidase" evidence="2">
    <location>
        <begin position="42"/>
        <end position="242"/>
    </location>
</feature>
<keyword evidence="1" id="KW-0732">Signal</keyword>
<dbReference type="EMBL" id="JADZLT010000042">
    <property type="protein sequence ID" value="MBH0237271.1"/>
    <property type="molecule type" value="Genomic_DNA"/>
</dbReference>